<dbReference type="RefSeq" id="WP_151699394.1">
    <property type="nucleotide sequence ID" value="NZ_CP031223.1"/>
</dbReference>
<dbReference type="Proteomes" id="UP000325517">
    <property type="component" value="Chromosome"/>
</dbReference>
<protein>
    <submittedName>
        <fullName evidence="1">Uncharacterized protein</fullName>
    </submittedName>
</protein>
<gene>
    <name evidence="1" type="ORF">PB01_06225</name>
</gene>
<dbReference type="EMBL" id="CP031223">
    <property type="protein sequence ID" value="QFF98454.1"/>
    <property type="molecule type" value="Genomic_DNA"/>
</dbReference>
<dbReference type="Pfam" id="PF22116">
    <property type="entry name" value="DUF6944"/>
    <property type="match status" value="1"/>
</dbReference>
<dbReference type="OrthoDB" id="2869857at2"/>
<dbReference type="KEGG" id="psyo:PB01_06225"/>
<sequence length="227" mass="23898">MKKHGEELIYSGAWVLVIGTTISALGQTKEITMGDPNGAKWVAQGNAIQAFGNSLQGLGNIELFLEEKEPFQLDAIIGAWLQVGGNITDIVATDFEIHTSKEDGLRLNAVGSGVQGVGAAYEAVGAAAGKSPTKNLEVTGNSLFALGAFLDATGSVFVLNKMDTSGDRLSLIGSWVQVVGACVEVIALTIASNINLAQQKREVDDGIGYYWYVPNTVLLKGIQMAPL</sequence>
<proteinExistence type="predicted"/>
<organism evidence="1 2">
    <name type="scientific">Psychrobacillus glaciei</name>
    <dbReference type="NCBI Taxonomy" id="2283160"/>
    <lineage>
        <taxon>Bacteria</taxon>
        <taxon>Bacillati</taxon>
        <taxon>Bacillota</taxon>
        <taxon>Bacilli</taxon>
        <taxon>Bacillales</taxon>
        <taxon>Bacillaceae</taxon>
        <taxon>Psychrobacillus</taxon>
    </lineage>
</organism>
<evidence type="ECO:0000313" key="2">
    <source>
        <dbReference type="Proteomes" id="UP000325517"/>
    </source>
</evidence>
<dbReference type="InterPro" id="IPR054224">
    <property type="entry name" value="DUF6944"/>
</dbReference>
<reference evidence="1 2" key="1">
    <citation type="submission" date="2018-07" db="EMBL/GenBank/DDBJ databases">
        <title>Complete genome sequence of Psychrobacillus sp. PB01, isolated from iceberg, and comparative genome analysis of Psychrobacillus strains.</title>
        <authorList>
            <person name="Lee P.C."/>
        </authorList>
    </citation>
    <scope>NUCLEOTIDE SEQUENCE [LARGE SCALE GENOMIC DNA]</scope>
    <source>
        <strain evidence="1 2">PB01</strain>
    </source>
</reference>
<dbReference type="AlphaFoldDB" id="A0A5J6SNW8"/>
<accession>A0A5J6SNW8</accession>
<evidence type="ECO:0000313" key="1">
    <source>
        <dbReference type="EMBL" id="QFF98454.1"/>
    </source>
</evidence>
<keyword evidence="2" id="KW-1185">Reference proteome</keyword>
<name>A0A5J6SNW8_9BACI</name>